<reference evidence="1 2" key="1">
    <citation type="journal article" date="2017" name="Syst. Appl. Microbiol.">
        <title>Pseudomonas caspiana sp. nov., a citrus pathogen in the Pseudomonas syringae phylogenetic group.</title>
        <authorList>
            <person name="Busquets A."/>
            <person name="Gomila M."/>
            <person name="Beiki F."/>
            <person name="Mulet M."/>
            <person name="Rahimian H."/>
            <person name="Garcia-Valdes E."/>
            <person name="Lalucat J."/>
        </authorList>
    </citation>
    <scope>NUCLEOTIDE SEQUENCE [LARGE SCALE GENOMIC DNA]</scope>
    <source>
        <strain evidence="1 2">FBF102</strain>
    </source>
</reference>
<proteinExistence type="predicted"/>
<dbReference type="OrthoDB" id="6904153at2"/>
<dbReference type="Proteomes" id="UP000195440">
    <property type="component" value="Unassembled WGS sequence"/>
</dbReference>
<evidence type="ECO:0008006" key="3">
    <source>
        <dbReference type="Google" id="ProtNLM"/>
    </source>
</evidence>
<keyword evidence="2" id="KW-1185">Reference proteome</keyword>
<dbReference type="RefSeq" id="WP_087266010.1">
    <property type="nucleotide sequence ID" value="NZ_JBJGBV010000016.1"/>
</dbReference>
<sequence length="72" mass="7631">MIKLSPDSPNLEESLNHASHLLHCAAVAAYENGDRLTGSDRLLAMSAMHLVDMARSVIDQSLIGLEAPTACG</sequence>
<evidence type="ECO:0000313" key="2">
    <source>
        <dbReference type="Proteomes" id="UP000195440"/>
    </source>
</evidence>
<organism evidence="1 2">
    <name type="scientific">Pseudomonas caspiana</name>
    <dbReference type="NCBI Taxonomy" id="1451454"/>
    <lineage>
        <taxon>Bacteria</taxon>
        <taxon>Pseudomonadati</taxon>
        <taxon>Pseudomonadota</taxon>
        <taxon>Gammaproteobacteria</taxon>
        <taxon>Pseudomonadales</taxon>
        <taxon>Pseudomonadaceae</taxon>
        <taxon>Pseudomonas</taxon>
    </lineage>
</organism>
<evidence type="ECO:0000313" key="1">
    <source>
        <dbReference type="EMBL" id="OUM74388.1"/>
    </source>
</evidence>
<dbReference type="Pfam" id="PF19619">
    <property type="entry name" value="DUF6124"/>
    <property type="match status" value="1"/>
</dbReference>
<gene>
    <name evidence="1" type="ORF">AUC60_09175</name>
</gene>
<dbReference type="EMBL" id="LOHF01000005">
    <property type="protein sequence ID" value="OUM74388.1"/>
    <property type="molecule type" value="Genomic_DNA"/>
</dbReference>
<accession>A0A1Y3P3K5</accession>
<dbReference type="AlphaFoldDB" id="A0A1Y3P3K5"/>
<protein>
    <recommendedName>
        <fullName evidence="3">DUF3077 domain-containing protein</fullName>
    </recommendedName>
</protein>
<name>A0A1Y3P3K5_9PSED</name>
<comment type="caution">
    <text evidence="1">The sequence shown here is derived from an EMBL/GenBank/DDBJ whole genome shotgun (WGS) entry which is preliminary data.</text>
</comment>